<dbReference type="SUPFAM" id="SSF56935">
    <property type="entry name" value="Porins"/>
    <property type="match status" value="1"/>
</dbReference>
<keyword evidence="5" id="KW-0406">Ion transport</keyword>
<keyword evidence="4 12" id="KW-1134">Transmembrane beta strand</keyword>
<dbReference type="InterPro" id="IPR010105">
    <property type="entry name" value="TonB_sidphr_rcpt"/>
</dbReference>
<dbReference type="InterPro" id="IPR011662">
    <property type="entry name" value="Secretin/TonB_short_N"/>
</dbReference>
<keyword evidence="9 12" id="KW-0472">Membrane</keyword>
<dbReference type="Gene3D" id="3.55.50.30">
    <property type="match status" value="1"/>
</dbReference>
<evidence type="ECO:0000256" key="4">
    <source>
        <dbReference type="ARBA" id="ARBA00022452"/>
    </source>
</evidence>
<dbReference type="AlphaFoldDB" id="A0A3G2EDT4"/>
<keyword evidence="6 12" id="KW-0812">Transmembrane</keyword>
<organism evidence="16 17">
    <name type="scientific">Janthinobacterium agaricidamnosum</name>
    <dbReference type="NCBI Taxonomy" id="55508"/>
    <lineage>
        <taxon>Bacteria</taxon>
        <taxon>Pseudomonadati</taxon>
        <taxon>Pseudomonadota</taxon>
        <taxon>Betaproteobacteria</taxon>
        <taxon>Burkholderiales</taxon>
        <taxon>Oxalobacteraceae</taxon>
        <taxon>Janthinobacterium</taxon>
    </lineage>
</organism>
<comment type="similarity">
    <text evidence="2 12 13">Belongs to the TonB-dependent receptor family.</text>
</comment>
<dbReference type="GO" id="GO:0038023">
    <property type="term" value="F:signaling receptor activity"/>
    <property type="evidence" value="ECO:0007669"/>
    <property type="project" value="InterPro"/>
</dbReference>
<evidence type="ECO:0000256" key="12">
    <source>
        <dbReference type="PROSITE-ProRule" id="PRU01360"/>
    </source>
</evidence>
<evidence type="ECO:0000256" key="14">
    <source>
        <dbReference type="SAM" id="SignalP"/>
    </source>
</evidence>
<evidence type="ECO:0000256" key="10">
    <source>
        <dbReference type="ARBA" id="ARBA00023170"/>
    </source>
</evidence>
<feature type="signal peptide" evidence="14">
    <location>
        <begin position="1"/>
        <end position="29"/>
    </location>
</feature>
<keyword evidence="5" id="KW-0410">Iron transport</keyword>
<sequence>MWSPRFNLQPAPLALAAMLALGTLSAAQAQTLPTVTLAIAAQPLGQALNELARQANLQLLFSPDLVAGKTAPAINAMLSVRDGLDRLLAGSGLQASIDGNAVIIKAAPKATGETATLSEITVTANGERTATSEGTGAYTTRAVTLAGTERALRDTPQSVSVVTRQQMDDKNLFTLDQVLEQSTGLTRMNRSFGSHEFLSRGNALSYLIDGMPGISDNATGWLIPDMAVYDRVEILRGSAGLIVGAGTPGGVANLVRKRPRAEAHADVTATVGSWNQRRIELDAGAPLNAAGTVRGRALVAYEDRDYFYDAAHSRMPLFYGIVEADLDAATTVRAGARRQHTVTDGYWLFGLPRYSDGATLPVRRSTSLAQDWNRHDATIGELFADLEHRFGGDWKAKVALNRTYGAFDQQAAIVRGSIAPATQQGARLYSVNYRKQDIVTTGVDANVGGSFQAWGGRHEVLLGMNASRAVTDDHAASTSPGLPFDVFHPNNTLLARPPHPAWDALPHLNEQHYGAYASTRWELRPDLHLLLGGRLSWFDKQTTGKLETDPVSRYKESREFTPYAGLVLDLDKRWSVYGSYASIFQPQSLYYTLGGQPLKPVVGDTYEAGVKGELYDGRLNVALAAFRIDKRDTAVYDEASNDDCLKWDVTGSCYRNGRPIRSTGIDADASGEVLPGWQLSSGYTYNIARGEGDETPPTVTPKHMLRVSTSYRLPGAWNHWTVGGGVSAQSGYVYRADDNPDVRFRNGGRAVWDARAAYIFNRHWSASLSIANVTDKTYWAATGELRRGNYFGEPRNIILTVRYTPAL</sequence>
<evidence type="ECO:0000256" key="7">
    <source>
        <dbReference type="ARBA" id="ARBA00023004"/>
    </source>
</evidence>
<dbReference type="GO" id="GO:0015344">
    <property type="term" value="F:siderophore uptake transmembrane transporter activity"/>
    <property type="evidence" value="ECO:0007669"/>
    <property type="project" value="TreeGrafter"/>
</dbReference>
<keyword evidence="11 12" id="KW-0998">Cell outer membrane</keyword>
<evidence type="ECO:0000256" key="3">
    <source>
        <dbReference type="ARBA" id="ARBA00022448"/>
    </source>
</evidence>
<dbReference type="GO" id="GO:0009279">
    <property type="term" value="C:cell outer membrane"/>
    <property type="evidence" value="ECO:0007669"/>
    <property type="project" value="UniProtKB-SubCell"/>
</dbReference>
<dbReference type="EMBL" id="CP033019">
    <property type="protein sequence ID" value="AYM78052.1"/>
    <property type="molecule type" value="Genomic_DNA"/>
</dbReference>
<dbReference type="InterPro" id="IPR036942">
    <property type="entry name" value="Beta-barrel_TonB_sf"/>
</dbReference>
<keyword evidence="14" id="KW-0732">Signal</keyword>
<dbReference type="Pfam" id="PF07715">
    <property type="entry name" value="Plug"/>
    <property type="match status" value="1"/>
</dbReference>
<feature type="chain" id="PRO_5018290262" evidence="14">
    <location>
        <begin position="30"/>
        <end position="807"/>
    </location>
</feature>
<dbReference type="Pfam" id="PF07660">
    <property type="entry name" value="STN"/>
    <property type="match status" value="1"/>
</dbReference>
<feature type="domain" description="Secretin/TonB short N-terminal" evidence="15">
    <location>
        <begin position="57"/>
        <end position="107"/>
    </location>
</feature>
<dbReference type="Pfam" id="PF00593">
    <property type="entry name" value="TonB_dep_Rec_b-barrel"/>
    <property type="match status" value="1"/>
</dbReference>
<gene>
    <name evidence="16" type="ORF">D9M09_21335</name>
</gene>
<dbReference type="PROSITE" id="PS52016">
    <property type="entry name" value="TONB_DEPENDENT_REC_3"/>
    <property type="match status" value="1"/>
</dbReference>
<dbReference type="RefSeq" id="WP_121670315.1">
    <property type="nucleotide sequence ID" value="NZ_CP033019.1"/>
</dbReference>
<evidence type="ECO:0000256" key="8">
    <source>
        <dbReference type="ARBA" id="ARBA00023077"/>
    </source>
</evidence>
<evidence type="ECO:0000256" key="1">
    <source>
        <dbReference type="ARBA" id="ARBA00004571"/>
    </source>
</evidence>
<keyword evidence="17" id="KW-1185">Reference proteome</keyword>
<reference evidence="16 17" key="1">
    <citation type="submission" date="2018-10" db="EMBL/GenBank/DDBJ databases">
        <title>Effects of UV and annual dynamics of microbial communities in freshwater RAS systems.</title>
        <authorList>
            <person name="Bekkelund A.K."/>
            <person name="Hansen B.R."/>
            <person name="Stokken H."/>
            <person name="Eriksen B.F."/>
            <person name="Kashulin N.A."/>
        </authorList>
    </citation>
    <scope>NUCLEOTIDE SEQUENCE [LARGE SCALE GENOMIC DNA]</scope>
    <source>
        <strain evidence="16 17">BHSEK</strain>
    </source>
</reference>
<evidence type="ECO:0000256" key="11">
    <source>
        <dbReference type="ARBA" id="ARBA00023237"/>
    </source>
</evidence>
<dbReference type="Gene3D" id="2.170.130.10">
    <property type="entry name" value="TonB-dependent receptor, plug domain"/>
    <property type="match status" value="1"/>
</dbReference>
<dbReference type="GO" id="GO:0015891">
    <property type="term" value="P:siderophore transport"/>
    <property type="evidence" value="ECO:0007669"/>
    <property type="project" value="InterPro"/>
</dbReference>
<evidence type="ECO:0000256" key="5">
    <source>
        <dbReference type="ARBA" id="ARBA00022496"/>
    </source>
</evidence>
<dbReference type="InterPro" id="IPR000531">
    <property type="entry name" value="Beta-barrel_TonB"/>
</dbReference>
<keyword evidence="7" id="KW-0408">Iron</keyword>
<keyword evidence="8 13" id="KW-0798">TonB box</keyword>
<dbReference type="PANTHER" id="PTHR32552">
    <property type="entry name" value="FERRICHROME IRON RECEPTOR-RELATED"/>
    <property type="match status" value="1"/>
</dbReference>
<dbReference type="InterPro" id="IPR037066">
    <property type="entry name" value="Plug_dom_sf"/>
</dbReference>
<dbReference type="SMART" id="SM00965">
    <property type="entry name" value="STN"/>
    <property type="match status" value="1"/>
</dbReference>
<protein>
    <submittedName>
        <fullName evidence="16">TonB-dependent siderophore receptor</fullName>
    </submittedName>
</protein>
<dbReference type="Proteomes" id="UP000279594">
    <property type="component" value="Chromosome"/>
</dbReference>
<accession>A0A3G2EDT4</accession>
<dbReference type="InterPro" id="IPR012910">
    <property type="entry name" value="Plug_dom"/>
</dbReference>
<dbReference type="PANTHER" id="PTHR32552:SF74">
    <property type="entry name" value="HYDROXAMATE SIDEROPHORE RECEPTOR FHUE"/>
    <property type="match status" value="1"/>
</dbReference>
<evidence type="ECO:0000313" key="17">
    <source>
        <dbReference type="Proteomes" id="UP000279594"/>
    </source>
</evidence>
<keyword evidence="10 16" id="KW-0675">Receptor</keyword>
<dbReference type="Gene3D" id="2.40.170.20">
    <property type="entry name" value="TonB-dependent receptor, beta-barrel domain"/>
    <property type="match status" value="1"/>
</dbReference>
<dbReference type="NCBIfam" id="TIGR01783">
    <property type="entry name" value="TonB-siderophor"/>
    <property type="match status" value="1"/>
</dbReference>
<dbReference type="CDD" id="cd01347">
    <property type="entry name" value="ligand_gated_channel"/>
    <property type="match status" value="1"/>
</dbReference>
<evidence type="ECO:0000256" key="13">
    <source>
        <dbReference type="RuleBase" id="RU003357"/>
    </source>
</evidence>
<proteinExistence type="inferred from homology"/>
<evidence type="ECO:0000256" key="6">
    <source>
        <dbReference type="ARBA" id="ARBA00022692"/>
    </source>
</evidence>
<evidence type="ECO:0000256" key="9">
    <source>
        <dbReference type="ARBA" id="ARBA00023136"/>
    </source>
</evidence>
<comment type="subcellular location">
    <subcellularLocation>
        <location evidence="1 12">Cell outer membrane</location>
        <topology evidence="1 12">Multi-pass membrane protein</topology>
    </subcellularLocation>
</comment>
<dbReference type="InterPro" id="IPR039426">
    <property type="entry name" value="TonB-dep_rcpt-like"/>
</dbReference>
<name>A0A3G2EDT4_9BURK</name>
<keyword evidence="3 12" id="KW-0813">Transport</keyword>
<evidence type="ECO:0000259" key="15">
    <source>
        <dbReference type="SMART" id="SM00965"/>
    </source>
</evidence>
<evidence type="ECO:0000256" key="2">
    <source>
        <dbReference type="ARBA" id="ARBA00009810"/>
    </source>
</evidence>
<evidence type="ECO:0000313" key="16">
    <source>
        <dbReference type="EMBL" id="AYM78052.1"/>
    </source>
</evidence>